<name>A0A151HZL7_9HYME</name>
<keyword evidence="4 9" id="KW-0812">Transmembrane</keyword>
<evidence type="ECO:0000256" key="3">
    <source>
        <dbReference type="ARBA" id="ARBA00012944"/>
    </source>
</evidence>
<dbReference type="EMBL" id="KQ976683">
    <property type="protein sequence ID" value="KYM78148.1"/>
    <property type="molecule type" value="Genomic_DNA"/>
</dbReference>
<dbReference type="InterPro" id="IPR001750">
    <property type="entry name" value="ND/Mrp_TM"/>
</dbReference>
<dbReference type="AlphaFoldDB" id="A0A151HZL7"/>
<evidence type="ECO:0000256" key="6">
    <source>
        <dbReference type="ARBA" id="ARBA00023136"/>
    </source>
</evidence>
<comment type="subcellular location">
    <subcellularLocation>
        <location evidence="2">Membrane</location>
        <topology evidence="2">Multi-pass membrane protein</topology>
    </subcellularLocation>
</comment>
<protein>
    <recommendedName>
        <fullName evidence="3">NADH:ubiquinone reductase (H(+)-translocating)</fullName>
        <ecNumber evidence="3">7.1.1.2</ecNumber>
    </recommendedName>
    <alternativeName>
        <fullName evidence="7">NADH dehydrogenase subunit 5</fullName>
    </alternativeName>
</protein>
<dbReference type="GO" id="GO:0042773">
    <property type="term" value="P:ATP synthesis coupled electron transport"/>
    <property type="evidence" value="ECO:0007669"/>
    <property type="project" value="InterPro"/>
</dbReference>
<proteinExistence type="predicted"/>
<keyword evidence="11" id="KW-0830">Ubiquinone</keyword>
<evidence type="ECO:0000313" key="12">
    <source>
        <dbReference type="Proteomes" id="UP000078540"/>
    </source>
</evidence>
<dbReference type="InterPro" id="IPR003945">
    <property type="entry name" value="NU5C-like"/>
</dbReference>
<evidence type="ECO:0000256" key="7">
    <source>
        <dbReference type="ARBA" id="ARBA00031027"/>
    </source>
</evidence>
<evidence type="ECO:0000256" key="4">
    <source>
        <dbReference type="ARBA" id="ARBA00022692"/>
    </source>
</evidence>
<keyword evidence="6 9" id="KW-0472">Membrane</keyword>
<evidence type="ECO:0000256" key="2">
    <source>
        <dbReference type="ARBA" id="ARBA00004141"/>
    </source>
</evidence>
<keyword evidence="12" id="KW-1185">Reference proteome</keyword>
<organism evidence="11 12">
    <name type="scientific">Atta colombica</name>
    <dbReference type="NCBI Taxonomy" id="520822"/>
    <lineage>
        <taxon>Eukaryota</taxon>
        <taxon>Metazoa</taxon>
        <taxon>Ecdysozoa</taxon>
        <taxon>Arthropoda</taxon>
        <taxon>Hexapoda</taxon>
        <taxon>Insecta</taxon>
        <taxon>Pterygota</taxon>
        <taxon>Neoptera</taxon>
        <taxon>Endopterygota</taxon>
        <taxon>Hymenoptera</taxon>
        <taxon>Apocrita</taxon>
        <taxon>Aculeata</taxon>
        <taxon>Formicoidea</taxon>
        <taxon>Formicidae</taxon>
        <taxon>Myrmicinae</taxon>
        <taxon>Atta</taxon>
    </lineage>
</organism>
<reference evidence="11 12" key="1">
    <citation type="submission" date="2015-09" db="EMBL/GenBank/DDBJ databases">
        <title>Atta colombica WGS genome.</title>
        <authorList>
            <person name="Nygaard S."/>
            <person name="Hu H."/>
            <person name="Boomsma J."/>
            <person name="Zhang G."/>
        </authorList>
    </citation>
    <scope>NUCLEOTIDE SEQUENCE [LARGE SCALE GENOMIC DNA]</scope>
    <source>
        <strain evidence="11">Treedump-2</strain>
        <tissue evidence="11">Whole body</tissue>
    </source>
</reference>
<gene>
    <name evidence="11" type="ORF">ALC53_11419</name>
</gene>
<evidence type="ECO:0000256" key="8">
    <source>
        <dbReference type="ARBA" id="ARBA00049551"/>
    </source>
</evidence>
<dbReference type="GO" id="GO:0015990">
    <property type="term" value="P:electron transport coupled proton transport"/>
    <property type="evidence" value="ECO:0007669"/>
    <property type="project" value="TreeGrafter"/>
</dbReference>
<feature type="transmembrane region" description="Helical" evidence="9">
    <location>
        <begin position="117"/>
        <end position="139"/>
    </location>
</feature>
<dbReference type="EC" id="7.1.1.2" evidence="3"/>
<evidence type="ECO:0000256" key="9">
    <source>
        <dbReference type="SAM" id="Phobius"/>
    </source>
</evidence>
<dbReference type="Proteomes" id="UP000078540">
    <property type="component" value="Unassembled WGS sequence"/>
</dbReference>
<dbReference type="STRING" id="520822.A0A151HZL7"/>
<dbReference type="Pfam" id="PF00361">
    <property type="entry name" value="Proton_antipo_M"/>
    <property type="match status" value="1"/>
</dbReference>
<comment type="function">
    <text evidence="1">Core subunit of the mitochondrial membrane respiratory chain NADH dehydrogenase (Complex I) that is believed to belong to the minimal assembly required for catalysis. Complex I functions in the transfer of electrons from NADH to the respiratory chain. The immediate electron acceptor for the enzyme is believed to be ubiquinone.</text>
</comment>
<feature type="transmembrane region" description="Helical" evidence="9">
    <location>
        <begin position="93"/>
        <end position="110"/>
    </location>
</feature>
<evidence type="ECO:0000313" key="11">
    <source>
        <dbReference type="EMBL" id="KYM78148.1"/>
    </source>
</evidence>
<evidence type="ECO:0000256" key="1">
    <source>
        <dbReference type="ARBA" id="ARBA00003257"/>
    </source>
</evidence>
<dbReference type="GO" id="GO:0016020">
    <property type="term" value="C:membrane"/>
    <property type="evidence" value="ECO:0007669"/>
    <property type="project" value="UniProtKB-SubCell"/>
</dbReference>
<accession>A0A151HZL7</accession>
<sequence>ILLIVISPNVIRILIGWEGLGIVSYCLVIYYHNYISYNSGIVTVLCNRIGDVGILIAIKKIIALSTLRQLDLIIIVLSFGFRIIAYYHLLVHAVFKSILFIAAGAVIHLIKNKRIPYVIIRLLISRIVLRGIPFITGFYRKDLIMEIIYLEEGD</sequence>
<feature type="transmembrane region" description="Helical" evidence="9">
    <location>
        <begin position="12"/>
        <end position="31"/>
    </location>
</feature>
<dbReference type="GO" id="GO:0008137">
    <property type="term" value="F:NADH dehydrogenase (ubiquinone) activity"/>
    <property type="evidence" value="ECO:0007669"/>
    <property type="project" value="UniProtKB-EC"/>
</dbReference>
<feature type="domain" description="NADH:quinone oxidoreductase/Mrp antiporter transmembrane" evidence="10">
    <location>
        <begin position="58"/>
        <end position="149"/>
    </location>
</feature>
<dbReference type="GO" id="GO:0003954">
    <property type="term" value="F:NADH dehydrogenase activity"/>
    <property type="evidence" value="ECO:0007669"/>
    <property type="project" value="TreeGrafter"/>
</dbReference>
<dbReference type="PANTHER" id="PTHR42829:SF2">
    <property type="entry name" value="NADH-UBIQUINONE OXIDOREDUCTASE CHAIN 5"/>
    <property type="match status" value="1"/>
</dbReference>
<keyword evidence="5 9" id="KW-1133">Transmembrane helix</keyword>
<evidence type="ECO:0000256" key="5">
    <source>
        <dbReference type="ARBA" id="ARBA00022989"/>
    </source>
</evidence>
<comment type="catalytic activity">
    <reaction evidence="8">
        <text>a ubiquinone + NADH + 5 H(+)(in) = a ubiquinol + NAD(+) + 4 H(+)(out)</text>
        <dbReference type="Rhea" id="RHEA:29091"/>
        <dbReference type="Rhea" id="RHEA-COMP:9565"/>
        <dbReference type="Rhea" id="RHEA-COMP:9566"/>
        <dbReference type="ChEBI" id="CHEBI:15378"/>
        <dbReference type="ChEBI" id="CHEBI:16389"/>
        <dbReference type="ChEBI" id="CHEBI:17976"/>
        <dbReference type="ChEBI" id="CHEBI:57540"/>
        <dbReference type="ChEBI" id="CHEBI:57945"/>
        <dbReference type="EC" id="7.1.1.2"/>
    </reaction>
</comment>
<evidence type="ECO:0000259" key="10">
    <source>
        <dbReference type="Pfam" id="PF00361"/>
    </source>
</evidence>
<feature type="non-terminal residue" evidence="11">
    <location>
        <position position="1"/>
    </location>
</feature>
<dbReference type="PANTHER" id="PTHR42829">
    <property type="entry name" value="NADH-UBIQUINONE OXIDOREDUCTASE CHAIN 5"/>
    <property type="match status" value="1"/>
</dbReference>